<keyword evidence="2" id="KW-0472">Membrane</keyword>
<reference evidence="3" key="1">
    <citation type="journal article" date="2020" name="Stud. Mycol.">
        <title>101 Dothideomycetes genomes: a test case for predicting lifestyles and emergence of pathogens.</title>
        <authorList>
            <person name="Haridas S."/>
            <person name="Albert R."/>
            <person name="Binder M."/>
            <person name="Bloem J."/>
            <person name="Labutti K."/>
            <person name="Salamov A."/>
            <person name="Andreopoulos B."/>
            <person name="Baker S."/>
            <person name="Barry K."/>
            <person name="Bills G."/>
            <person name="Bluhm B."/>
            <person name="Cannon C."/>
            <person name="Castanera R."/>
            <person name="Culley D."/>
            <person name="Daum C."/>
            <person name="Ezra D."/>
            <person name="Gonzalez J."/>
            <person name="Henrissat B."/>
            <person name="Kuo A."/>
            <person name="Liang C."/>
            <person name="Lipzen A."/>
            <person name="Lutzoni F."/>
            <person name="Magnuson J."/>
            <person name="Mondo S."/>
            <person name="Nolan M."/>
            <person name="Ohm R."/>
            <person name="Pangilinan J."/>
            <person name="Park H.-J."/>
            <person name="Ramirez L."/>
            <person name="Alfaro M."/>
            <person name="Sun H."/>
            <person name="Tritt A."/>
            <person name="Yoshinaga Y."/>
            <person name="Zwiers L.-H."/>
            <person name="Turgeon B."/>
            <person name="Goodwin S."/>
            <person name="Spatafora J."/>
            <person name="Crous P."/>
            <person name="Grigoriev I."/>
        </authorList>
    </citation>
    <scope>NUCLEOTIDE SEQUENCE</scope>
    <source>
        <strain evidence="3">CBS 627.86</strain>
    </source>
</reference>
<proteinExistence type="predicted"/>
<evidence type="ECO:0000256" key="1">
    <source>
        <dbReference type="SAM" id="MobiDB-lite"/>
    </source>
</evidence>
<feature type="transmembrane region" description="Helical" evidence="2">
    <location>
        <begin position="683"/>
        <end position="704"/>
    </location>
</feature>
<keyword evidence="2" id="KW-1133">Transmembrane helix</keyword>
<feature type="region of interest" description="Disordered" evidence="1">
    <location>
        <begin position="1"/>
        <end position="20"/>
    </location>
</feature>
<keyword evidence="2" id="KW-0812">Transmembrane</keyword>
<accession>A0A6A5YGL0</accession>
<dbReference type="Proteomes" id="UP000799770">
    <property type="component" value="Unassembled WGS sequence"/>
</dbReference>
<sequence>MSITRNSSDSTPAGSCKSPLVTITSRPSSLQKQTADVEILAILGTETPIVPPPVSSGIDSNGYVRHLLRSWGIRWAMVAIEYIRQLRFRPEREQRKVAIYHGIWYFCTESLFHLIPIGIGIGLVCLNLVGHYVGSDYGGPAVDDSVKLVGFQIAAKMVELLCVASIARFILAFVRHELVSSRGIPFGILASSLDFSHVAYPLSHEFWSVVLAPTMQAYRRGLFVLALGLSTIIATLIGPTTAVLLEPRLGWWPAGGTDVWIDTTEDALFPSVINSSSIVPGYDCETSDHENCPSAGWEGLAGWLKTLQFSDSPASAPGQGSAISSSGLTLTIREAQSSPLFGLRPQSADLLSSKSWMFVPNIALSRSFGSSIFLWYGAAGESQSRSETNFADYQDVYYSMIGLAPGVTTSCNTTMKNPDGKTCVNFPSAASSSAQDSANICDNAQLNEWMSHDFASNNTRQPHLYWIDGSWDGPNVIGMEMPNGFSGAALITVPGEHGASDSVVGCTMHTQYTTLTYYKGVAISYPTALLFGADTHTDVEYVDQGTSNSTVQASWLNSLNPPLPKLNSSVFEQLIEAVGARGNELSAYAPYANRFEAVLLFMVGNGLARMQSLTYPITEVKDRNGTEVTGPWWRSLLPQGAIFGAGGDAYNVTAAVRQRAVTNRLFVAVYGYAYAYFDSSGSLWSIIIVLTYVLFAVVLFSVLLRQGCYSSTSWGSVTELNALALESEPLGGDFVNTTAGIDTLGPLKRSVRVTVRDDRVQIVAANDTRLYDAQVKGNVEY</sequence>
<dbReference type="OrthoDB" id="5342924at2759"/>
<feature type="transmembrane region" description="Helical" evidence="2">
    <location>
        <begin position="102"/>
        <end position="129"/>
    </location>
</feature>
<name>A0A6A5YGL0_9PLEO</name>
<dbReference type="AlphaFoldDB" id="A0A6A5YGL0"/>
<organism evidence="3 4">
    <name type="scientific">Lophiotrema nucula</name>
    <dbReference type="NCBI Taxonomy" id="690887"/>
    <lineage>
        <taxon>Eukaryota</taxon>
        <taxon>Fungi</taxon>
        <taxon>Dikarya</taxon>
        <taxon>Ascomycota</taxon>
        <taxon>Pezizomycotina</taxon>
        <taxon>Dothideomycetes</taxon>
        <taxon>Pleosporomycetidae</taxon>
        <taxon>Pleosporales</taxon>
        <taxon>Lophiotremataceae</taxon>
        <taxon>Lophiotrema</taxon>
    </lineage>
</organism>
<evidence type="ECO:0000256" key="2">
    <source>
        <dbReference type="SAM" id="Phobius"/>
    </source>
</evidence>
<gene>
    <name evidence="3" type="ORF">BDV96DRAFT_638375</name>
</gene>
<feature type="transmembrane region" description="Helical" evidence="2">
    <location>
        <begin position="222"/>
        <end position="245"/>
    </location>
</feature>
<evidence type="ECO:0000313" key="3">
    <source>
        <dbReference type="EMBL" id="KAF2106246.1"/>
    </source>
</evidence>
<keyword evidence="4" id="KW-1185">Reference proteome</keyword>
<feature type="compositionally biased region" description="Polar residues" evidence="1">
    <location>
        <begin position="1"/>
        <end position="13"/>
    </location>
</feature>
<dbReference type="EMBL" id="ML977365">
    <property type="protein sequence ID" value="KAF2106246.1"/>
    <property type="molecule type" value="Genomic_DNA"/>
</dbReference>
<feature type="transmembrane region" description="Helical" evidence="2">
    <location>
        <begin position="149"/>
        <end position="171"/>
    </location>
</feature>
<evidence type="ECO:0000313" key="4">
    <source>
        <dbReference type="Proteomes" id="UP000799770"/>
    </source>
</evidence>
<protein>
    <submittedName>
        <fullName evidence="3">Uncharacterized protein</fullName>
    </submittedName>
</protein>